<dbReference type="Proteomes" id="UP000183995">
    <property type="component" value="Unassembled WGS sequence"/>
</dbReference>
<organism evidence="1 2">
    <name type="scientific">Sporobacter termitidis DSM 10068</name>
    <dbReference type="NCBI Taxonomy" id="1123282"/>
    <lineage>
        <taxon>Bacteria</taxon>
        <taxon>Bacillati</taxon>
        <taxon>Bacillota</taxon>
        <taxon>Clostridia</taxon>
        <taxon>Eubacteriales</taxon>
        <taxon>Oscillospiraceae</taxon>
        <taxon>Sporobacter</taxon>
    </lineage>
</organism>
<proteinExistence type="predicted"/>
<dbReference type="NCBIfam" id="TIGR02892">
    <property type="entry name" value="spore_yabP"/>
    <property type="match status" value="1"/>
</dbReference>
<sequence>MAYEEKYKTVDIPHNVIMEGRKKVSVSGVDDVESFDESEIIMSTSQGVLIVHGKELRIEKLSLDSGDVVMEGIVDRLEYEDDVKVSGGLFSRLFK</sequence>
<reference evidence="1 2" key="1">
    <citation type="submission" date="2016-11" db="EMBL/GenBank/DDBJ databases">
        <authorList>
            <person name="Jaros S."/>
            <person name="Januszkiewicz K."/>
            <person name="Wedrychowicz H."/>
        </authorList>
    </citation>
    <scope>NUCLEOTIDE SEQUENCE [LARGE SCALE GENOMIC DNA]</scope>
    <source>
        <strain evidence="1 2">DSM 10068</strain>
    </source>
</reference>
<dbReference type="AlphaFoldDB" id="A0A1M5Z733"/>
<evidence type="ECO:0000313" key="1">
    <source>
        <dbReference type="EMBL" id="SHI19693.1"/>
    </source>
</evidence>
<name>A0A1M5Z733_9FIRM</name>
<protein>
    <submittedName>
        <fullName evidence="1">Sporulation protein YqfC/sporulation protein YabP,TIGR02892</fullName>
    </submittedName>
</protein>
<dbReference type="InterPro" id="IPR012504">
    <property type="entry name" value="Spore_YabP"/>
</dbReference>
<dbReference type="Pfam" id="PF07873">
    <property type="entry name" value="YabP"/>
    <property type="match status" value="1"/>
</dbReference>
<dbReference type="PIRSF" id="PIRSF011576">
    <property type="entry name" value="YabP"/>
    <property type="match status" value="1"/>
</dbReference>
<dbReference type="InterPro" id="IPR038705">
    <property type="entry name" value="YabP_sf"/>
</dbReference>
<dbReference type="STRING" id="1123282.SAMN02745823_03262"/>
<gene>
    <name evidence="1" type="ORF">SAMN02745823_03262</name>
</gene>
<dbReference type="EMBL" id="FQXV01000014">
    <property type="protein sequence ID" value="SHI19693.1"/>
    <property type="molecule type" value="Genomic_DNA"/>
</dbReference>
<dbReference type="GO" id="GO:0030435">
    <property type="term" value="P:sporulation resulting in formation of a cellular spore"/>
    <property type="evidence" value="ECO:0007669"/>
    <property type="project" value="InterPro"/>
</dbReference>
<keyword evidence="2" id="KW-1185">Reference proteome</keyword>
<accession>A0A1M5Z733</accession>
<dbReference type="InterPro" id="IPR022476">
    <property type="entry name" value="Spore_YabP/YqfC"/>
</dbReference>
<dbReference type="RefSeq" id="WP_073081292.1">
    <property type="nucleotide sequence ID" value="NZ_FQXV01000014.1"/>
</dbReference>
<evidence type="ECO:0000313" key="2">
    <source>
        <dbReference type="Proteomes" id="UP000183995"/>
    </source>
</evidence>
<dbReference type="Gene3D" id="2.60.40.2000">
    <property type="match status" value="1"/>
</dbReference>
<dbReference type="OrthoDB" id="9795125at2"/>